<evidence type="ECO:0000313" key="1">
    <source>
        <dbReference type="EMBL" id="KAA8884251.1"/>
    </source>
</evidence>
<comment type="caution">
    <text evidence="1">The sequence shown here is derived from an EMBL/GenBank/DDBJ whole genome shotgun (WGS) entry which is preliminary data.</text>
</comment>
<name>A0A5N0E9P5_9NOCA</name>
<accession>A0A5N0E9P5</accession>
<sequence length="135" mass="15686">MNPEHEEAMRRDFARFAELSAAADRARAGVERPRILRARNAIGQRWEDGPHADQWRYLEMAHWQWANNPAALARSLDRLDRGEPAWFERGLTDVQHRSLVQVHDAITTTPIRDRRTPAAVTAVEQARPHRIERTH</sequence>
<reference evidence="1 2" key="1">
    <citation type="submission" date="2019-09" db="EMBL/GenBank/DDBJ databases">
        <authorList>
            <person name="Wang X."/>
        </authorList>
    </citation>
    <scope>NUCLEOTIDE SEQUENCE [LARGE SCALE GENOMIC DNA]</scope>
    <source>
        <strain evidence="1 2">CICC 11023</strain>
    </source>
</reference>
<dbReference type="OrthoDB" id="4571290at2"/>
<gene>
    <name evidence="1" type="ORF">F3087_34065</name>
</gene>
<organism evidence="1 2">
    <name type="scientific">Nocardia colli</name>
    <dbReference type="NCBI Taxonomy" id="2545717"/>
    <lineage>
        <taxon>Bacteria</taxon>
        <taxon>Bacillati</taxon>
        <taxon>Actinomycetota</taxon>
        <taxon>Actinomycetes</taxon>
        <taxon>Mycobacteriales</taxon>
        <taxon>Nocardiaceae</taxon>
        <taxon>Nocardia</taxon>
    </lineage>
</organism>
<proteinExistence type="predicted"/>
<protein>
    <submittedName>
        <fullName evidence="1">Uncharacterized protein</fullName>
    </submittedName>
</protein>
<dbReference type="EMBL" id="VXLC01000021">
    <property type="protein sequence ID" value="KAA8884251.1"/>
    <property type="molecule type" value="Genomic_DNA"/>
</dbReference>
<dbReference type="Proteomes" id="UP000323876">
    <property type="component" value="Unassembled WGS sequence"/>
</dbReference>
<dbReference type="RefSeq" id="WP_150406230.1">
    <property type="nucleotide sequence ID" value="NZ_VXLC01000021.1"/>
</dbReference>
<evidence type="ECO:0000313" key="2">
    <source>
        <dbReference type="Proteomes" id="UP000323876"/>
    </source>
</evidence>
<dbReference type="AlphaFoldDB" id="A0A5N0E9P5"/>
<keyword evidence="2" id="KW-1185">Reference proteome</keyword>